<dbReference type="InParanoid" id="G3AK18"/>
<dbReference type="HOGENOM" id="CLU_1897516_0_0_1"/>
<name>G3AK18_SPAPN</name>
<dbReference type="GeneID" id="18872942"/>
<dbReference type="KEGG" id="spaa:SPAPADRAFT_59496"/>
<gene>
    <name evidence="2" type="ORF">SPAPADRAFT_59496</name>
</gene>
<reference evidence="2 3" key="1">
    <citation type="journal article" date="2011" name="Proc. Natl. Acad. Sci. U.S.A.">
        <title>Comparative genomics of xylose-fermenting fungi for enhanced biofuel production.</title>
        <authorList>
            <person name="Wohlbach D.J."/>
            <person name="Kuo A."/>
            <person name="Sato T.K."/>
            <person name="Potts K.M."/>
            <person name="Salamov A.A."/>
            <person name="LaButti K.M."/>
            <person name="Sun H."/>
            <person name="Clum A."/>
            <person name="Pangilinan J.L."/>
            <person name="Lindquist E.A."/>
            <person name="Lucas S."/>
            <person name="Lapidus A."/>
            <person name="Jin M."/>
            <person name="Gunawan C."/>
            <person name="Balan V."/>
            <person name="Dale B.E."/>
            <person name="Jeffries T.W."/>
            <person name="Zinkel R."/>
            <person name="Barry K.W."/>
            <person name="Grigoriev I.V."/>
            <person name="Gasch A.P."/>
        </authorList>
    </citation>
    <scope>NUCLEOTIDE SEQUENCE [LARGE SCALE GENOMIC DNA]</scope>
    <source>
        <strain evidence="3">NRRL Y-27907 / 11-Y1</strain>
    </source>
</reference>
<dbReference type="AlphaFoldDB" id="G3AK18"/>
<evidence type="ECO:0000256" key="1">
    <source>
        <dbReference type="SAM" id="SignalP"/>
    </source>
</evidence>
<accession>G3AK18</accession>
<dbReference type="RefSeq" id="XP_007373653.1">
    <property type="nucleotide sequence ID" value="XM_007373591.1"/>
</dbReference>
<keyword evidence="1" id="KW-0732">Signal</keyword>
<protein>
    <submittedName>
        <fullName evidence="2">Uncharacterized protein</fullName>
    </submittedName>
</protein>
<proteinExistence type="predicted"/>
<organism evidence="3">
    <name type="scientific">Spathaspora passalidarum (strain NRRL Y-27907 / 11-Y1)</name>
    <dbReference type="NCBI Taxonomy" id="619300"/>
    <lineage>
        <taxon>Eukaryota</taxon>
        <taxon>Fungi</taxon>
        <taxon>Dikarya</taxon>
        <taxon>Ascomycota</taxon>
        <taxon>Saccharomycotina</taxon>
        <taxon>Pichiomycetes</taxon>
        <taxon>Debaryomycetaceae</taxon>
        <taxon>Spathaspora</taxon>
    </lineage>
</organism>
<evidence type="ECO:0000313" key="2">
    <source>
        <dbReference type="EMBL" id="EGW34069.1"/>
    </source>
</evidence>
<feature type="signal peptide" evidence="1">
    <location>
        <begin position="1"/>
        <end position="21"/>
    </location>
</feature>
<dbReference type="EMBL" id="GL996500">
    <property type="protein sequence ID" value="EGW34069.1"/>
    <property type="molecule type" value="Genomic_DNA"/>
</dbReference>
<feature type="chain" id="PRO_5003442376" evidence="1">
    <location>
        <begin position="22"/>
        <end position="134"/>
    </location>
</feature>
<sequence length="134" mass="13234">MNKVLIAYLFAFALAAPQLVGKNELVVRDVTTVLTVQVEQTITATVPDSTVDTAAAVVTETDTAAGTETGAATETTTVATQAGTETSPAGAETTVTETPVTTVPPITTVATGGAAIPVGSVAALALVALGMVGF</sequence>
<keyword evidence="3" id="KW-1185">Reference proteome</keyword>
<dbReference type="Proteomes" id="UP000000709">
    <property type="component" value="Unassembled WGS sequence"/>
</dbReference>
<evidence type="ECO:0000313" key="3">
    <source>
        <dbReference type="Proteomes" id="UP000000709"/>
    </source>
</evidence>